<dbReference type="InterPro" id="IPR036869">
    <property type="entry name" value="J_dom_sf"/>
</dbReference>
<comment type="subunit">
    <text evidence="4">Interacts with HscA and stimulates its ATPase activity.</text>
</comment>
<evidence type="ECO:0000256" key="3">
    <source>
        <dbReference type="ARBA" id="ARBA00025596"/>
    </source>
</evidence>
<gene>
    <name evidence="4 6" type="primary">hscB</name>
    <name evidence="6" type="ORF">AK33_08345</name>
</gene>
<keyword evidence="6" id="KW-0808">Transferase</keyword>
<feature type="domain" description="J" evidence="5">
    <location>
        <begin position="2"/>
        <end position="67"/>
    </location>
</feature>
<dbReference type="GO" id="GO:0016740">
    <property type="term" value="F:transferase activity"/>
    <property type="evidence" value="ECO:0007669"/>
    <property type="project" value="UniProtKB-KW"/>
</dbReference>
<dbReference type="AlphaFoldDB" id="A0A011NCI5"/>
<comment type="caution">
    <text evidence="6">The sequence shown here is derived from an EMBL/GenBank/DDBJ whole genome shotgun (WGS) entry which is preliminary data.</text>
</comment>
<dbReference type="SUPFAM" id="SSF46565">
    <property type="entry name" value="Chaperone J-domain"/>
    <property type="match status" value="1"/>
</dbReference>
<dbReference type="Proteomes" id="UP000054123">
    <property type="component" value="Unassembled WGS sequence"/>
</dbReference>
<accession>A0A011NCI5</accession>
<sequence length="173" mass="20029">MLNPFTLFDLPVQFQLDNARLSERYLALQKQLHPDNFASCSQAEQLAAVQKSADVNEALYILKDPILRAEAIIHIHTGEQKDLEKQSAKDMAFLMQQLEWRESLESIESAKNETKLITFQSEIENTHKQILVQLDTALSNQEWQKAFDICDKLRFTKKLLTEIERVEEKILGL</sequence>
<dbReference type="GO" id="GO:0044571">
    <property type="term" value="P:[2Fe-2S] cluster assembly"/>
    <property type="evidence" value="ECO:0007669"/>
    <property type="project" value="InterPro"/>
</dbReference>
<keyword evidence="7" id="KW-1185">Reference proteome</keyword>
<comment type="function">
    <text evidence="3 4">Co-chaperone involved in the maturation of iron-sulfur cluster-containing proteins. Seems to help targeting proteins to be folded toward HscA.</text>
</comment>
<reference evidence="6 7" key="1">
    <citation type="journal article" date="2014" name="Genome Announc.">
        <title>Genome Sequence of a Presumptive Mannheimia haemolytica Strain with an A1/A6-Cross-Reactive Serotype from a White-Tailed Deer (Odocoileus virginianus).</title>
        <authorList>
            <person name="Lawrence P.K."/>
            <person name="Bey R.F."/>
            <person name="Wiener B."/>
            <person name="Kittichotirat W."/>
            <person name="Bumgarner R.E."/>
        </authorList>
    </citation>
    <scope>NUCLEOTIDE SEQUENCE [LARGE SCALE GENOMIC DNA]</scope>
    <source>
        <strain evidence="6 7">PKL10</strain>
    </source>
</reference>
<dbReference type="Gene3D" id="1.20.1280.20">
    <property type="entry name" value="HscB, C-terminal domain"/>
    <property type="match status" value="1"/>
</dbReference>
<proteinExistence type="inferred from homology"/>
<dbReference type="OrthoDB" id="287587at2"/>
<dbReference type="InterPro" id="IPR001623">
    <property type="entry name" value="DnaJ_domain"/>
</dbReference>
<keyword evidence="2 4" id="KW-0143">Chaperone</keyword>
<dbReference type="InterPro" id="IPR004640">
    <property type="entry name" value="HscB"/>
</dbReference>
<dbReference type="RefSeq" id="WP_042803414.1">
    <property type="nucleotide sequence ID" value="NZ_AVSP01000004.1"/>
</dbReference>
<organism evidence="6 7">
    <name type="scientific">Mannheimia granulomatis</name>
    <dbReference type="NCBI Taxonomy" id="85402"/>
    <lineage>
        <taxon>Bacteria</taxon>
        <taxon>Pseudomonadati</taxon>
        <taxon>Pseudomonadota</taxon>
        <taxon>Gammaproteobacteria</taxon>
        <taxon>Pasteurellales</taxon>
        <taxon>Pasteurellaceae</taxon>
        <taxon>Mannheimia</taxon>
    </lineage>
</organism>
<dbReference type="Gene3D" id="1.10.287.110">
    <property type="entry name" value="DnaJ domain"/>
    <property type="match status" value="1"/>
</dbReference>
<dbReference type="SMART" id="SM00271">
    <property type="entry name" value="DnaJ"/>
    <property type="match status" value="1"/>
</dbReference>
<dbReference type="SUPFAM" id="SSF47144">
    <property type="entry name" value="HSC20 (HSCB), C-terminal oligomerisation domain"/>
    <property type="match status" value="1"/>
</dbReference>
<dbReference type="InterPro" id="IPR036386">
    <property type="entry name" value="HscB_C_sf"/>
</dbReference>
<dbReference type="Pfam" id="PF07743">
    <property type="entry name" value="HSCB_C"/>
    <property type="match status" value="1"/>
</dbReference>
<dbReference type="EMBL" id="JANJ01000005">
    <property type="protein sequence ID" value="EXI62105.1"/>
    <property type="molecule type" value="Genomic_DNA"/>
</dbReference>
<evidence type="ECO:0000256" key="2">
    <source>
        <dbReference type="ARBA" id="ARBA00023186"/>
    </source>
</evidence>
<dbReference type="PANTHER" id="PTHR14021">
    <property type="entry name" value="IRON-SULFUR CLUSTER CO-CHAPERONE PROTEIN HSCB"/>
    <property type="match status" value="1"/>
</dbReference>
<dbReference type="STRING" id="1122190.GCA_000621105_00478"/>
<comment type="similarity">
    <text evidence="1 4">Belongs to the HscB family.</text>
</comment>
<dbReference type="GO" id="GO:1990230">
    <property type="term" value="C:iron-sulfur cluster transfer complex"/>
    <property type="evidence" value="ECO:0007669"/>
    <property type="project" value="TreeGrafter"/>
</dbReference>
<dbReference type="PATRIC" id="fig|1450449.3.peg.1656"/>
<dbReference type="GO" id="GO:0051087">
    <property type="term" value="F:protein-folding chaperone binding"/>
    <property type="evidence" value="ECO:0007669"/>
    <property type="project" value="InterPro"/>
</dbReference>
<evidence type="ECO:0000313" key="6">
    <source>
        <dbReference type="EMBL" id="EXI62105.1"/>
    </source>
</evidence>
<protein>
    <recommendedName>
        <fullName evidence="4">Co-chaperone protein HscB homolog</fullName>
    </recommendedName>
</protein>
<dbReference type="GO" id="GO:0051259">
    <property type="term" value="P:protein complex oligomerization"/>
    <property type="evidence" value="ECO:0007669"/>
    <property type="project" value="InterPro"/>
</dbReference>
<dbReference type="NCBIfam" id="TIGR00714">
    <property type="entry name" value="hscB"/>
    <property type="match status" value="1"/>
</dbReference>
<dbReference type="GO" id="GO:0006457">
    <property type="term" value="P:protein folding"/>
    <property type="evidence" value="ECO:0007669"/>
    <property type="project" value="UniProtKB-UniRule"/>
</dbReference>
<dbReference type="GO" id="GO:0001671">
    <property type="term" value="F:ATPase activator activity"/>
    <property type="evidence" value="ECO:0007669"/>
    <property type="project" value="InterPro"/>
</dbReference>
<name>A0A011NCI5_9PAST</name>
<dbReference type="PANTHER" id="PTHR14021:SF15">
    <property type="entry name" value="IRON-SULFUR CLUSTER CO-CHAPERONE PROTEIN HSCB"/>
    <property type="match status" value="1"/>
</dbReference>
<evidence type="ECO:0000256" key="1">
    <source>
        <dbReference type="ARBA" id="ARBA00010476"/>
    </source>
</evidence>
<evidence type="ECO:0000259" key="5">
    <source>
        <dbReference type="SMART" id="SM00271"/>
    </source>
</evidence>
<dbReference type="InterPro" id="IPR009073">
    <property type="entry name" value="HscB_oligo_C"/>
</dbReference>
<evidence type="ECO:0000313" key="7">
    <source>
        <dbReference type="Proteomes" id="UP000054123"/>
    </source>
</evidence>
<dbReference type="HAMAP" id="MF_00682">
    <property type="entry name" value="HscB"/>
    <property type="match status" value="1"/>
</dbReference>
<evidence type="ECO:0000256" key="4">
    <source>
        <dbReference type="HAMAP-Rule" id="MF_00682"/>
    </source>
</evidence>